<accession>A0AAP0HK81</accession>
<name>A0AAP0HK81_9MAGN</name>
<evidence type="ECO:0000313" key="2">
    <source>
        <dbReference type="Proteomes" id="UP001417504"/>
    </source>
</evidence>
<reference evidence="1 2" key="1">
    <citation type="submission" date="2024-01" db="EMBL/GenBank/DDBJ databases">
        <title>Genome assemblies of Stephania.</title>
        <authorList>
            <person name="Yang L."/>
        </authorList>
    </citation>
    <scope>NUCLEOTIDE SEQUENCE [LARGE SCALE GENOMIC DNA]</scope>
    <source>
        <strain evidence="1">QJT</strain>
        <tissue evidence="1">Leaf</tissue>
    </source>
</reference>
<organism evidence="1 2">
    <name type="scientific">Stephania japonica</name>
    <dbReference type="NCBI Taxonomy" id="461633"/>
    <lineage>
        <taxon>Eukaryota</taxon>
        <taxon>Viridiplantae</taxon>
        <taxon>Streptophyta</taxon>
        <taxon>Embryophyta</taxon>
        <taxon>Tracheophyta</taxon>
        <taxon>Spermatophyta</taxon>
        <taxon>Magnoliopsida</taxon>
        <taxon>Ranunculales</taxon>
        <taxon>Menispermaceae</taxon>
        <taxon>Menispermoideae</taxon>
        <taxon>Cissampelideae</taxon>
        <taxon>Stephania</taxon>
    </lineage>
</organism>
<keyword evidence="2" id="KW-1185">Reference proteome</keyword>
<proteinExistence type="predicted"/>
<gene>
    <name evidence="1" type="ORF">Sjap_026196</name>
</gene>
<dbReference type="EMBL" id="JBBNAE010000011">
    <property type="protein sequence ID" value="KAK9085785.1"/>
    <property type="molecule type" value="Genomic_DNA"/>
</dbReference>
<comment type="caution">
    <text evidence="1">The sequence shown here is derived from an EMBL/GenBank/DDBJ whole genome shotgun (WGS) entry which is preliminary data.</text>
</comment>
<protein>
    <submittedName>
        <fullName evidence="1">Uncharacterized protein</fullName>
    </submittedName>
</protein>
<dbReference type="AlphaFoldDB" id="A0AAP0HK81"/>
<dbReference type="Proteomes" id="UP001417504">
    <property type="component" value="Unassembled WGS sequence"/>
</dbReference>
<evidence type="ECO:0000313" key="1">
    <source>
        <dbReference type="EMBL" id="KAK9085785.1"/>
    </source>
</evidence>
<sequence>MFVDMLNELLIQLSNAIYKSIVESSPEDFEERRKFALEALLKIEQLEELVQWSFPSGTTITSLITDQAPLLLRRHNMPLQISKTFAGTSRSMIYSVNRINVPIAAHDEIIEIE</sequence>